<evidence type="ECO:0000256" key="2">
    <source>
        <dbReference type="SAM" id="Phobius"/>
    </source>
</evidence>
<evidence type="ECO:0000313" key="3">
    <source>
        <dbReference type="EMBL" id="KAL3626743.1"/>
    </source>
</evidence>
<dbReference type="Proteomes" id="UP001632038">
    <property type="component" value="Unassembled WGS sequence"/>
</dbReference>
<keyword evidence="4" id="KW-1185">Reference proteome</keyword>
<feature type="transmembrane region" description="Helical" evidence="2">
    <location>
        <begin position="413"/>
        <end position="434"/>
    </location>
</feature>
<organism evidence="3 4">
    <name type="scientific">Castilleja foliolosa</name>
    <dbReference type="NCBI Taxonomy" id="1961234"/>
    <lineage>
        <taxon>Eukaryota</taxon>
        <taxon>Viridiplantae</taxon>
        <taxon>Streptophyta</taxon>
        <taxon>Embryophyta</taxon>
        <taxon>Tracheophyta</taxon>
        <taxon>Spermatophyta</taxon>
        <taxon>Magnoliopsida</taxon>
        <taxon>eudicotyledons</taxon>
        <taxon>Gunneridae</taxon>
        <taxon>Pentapetalae</taxon>
        <taxon>asterids</taxon>
        <taxon>lamiids</taxon>
        <taxon>Lamiales</taxon>
        <taxon>Orobanchaceae</taxon>
        <taxon>Pedicularideae</taxon>
        <taxon>Castillejinae</taxon>
        <taxon>Castilleja</taxon>
    </lineage>
</organism>
<sequence length="453" mass="50975">MPTLTAIAFDRLIEPGASISMVPPRNYPNSKIERRHSTPNTIQDREIDPPISKLERGVTIPHIPKLDTRKNGASSNTSTSVALDKKNHWTQISPALYATPESRPLPDSPSSFPPSPYIINHKRRGPRLLKSFSEYDVATWKQDENKVVDKNGNCDGNGSKDDTFISMKVPDPCVDEKEKYLNGAFSDDGDMGNAPAGKNGVLKSLAFNSQQDGEVVDPQDSISVMSESKGNGGEEQPPTNLETPLAEFYDAWEELSSENGPHIQMPDIESELREIRLALLMEIEKRKQAEETLCNMRNQWQIIREKLSHVGLTLPVDPTNLPDCEQQQQPDDLVCQQVFLARFVSNSIGRGIARAEVEMEMEAQIKLKNSEIARLWDRLHYYEAVNQEMSQRNQQVVETTRRLRQRRKRRQKWIWGSIATAVTIGSAALAYSYFQSSGKTSSQSPSVDHDTNK</sequence>
<keyword evidence="2" id="KW-0472">Membrane</keyword>
<dbReference type="EMBL" id="JAVIJP010000046">
    <property type="protein sequence ID" value="KAL3626743.1"/>
    <property type="molecule type" value="Genomic_DNA"/>
</dbReference>
<dbReference type="AlphaFoldDB" id="A0ABD3CA73"/>
<evidence type="ECO:0000313" key="4">
    <source>
        <dbReference type="Proteomes" id="UP001632038"/>
    </source>
</evidence>
<accession>A0ABD3CA73</accession>
<dbReference type="PANTHER" id="PTHR35490:SF2">
    <property type="entry name" value="BACTERIOPHAGE N4 ADSORPTION B PROTEIN"/>
    <property type="match status" value="1"/>
</dbReference>
<name>A0ABD3CA73_9LAMI</name>
<comment type="caution">
    <text evidence="3">The sequence shown here is derived from an EMBL/GenBank/DDBJ whole genome shotgun (WGS) entry which is preliminary data.</text>
</comment>
<feature type="compositionally biased region" description="Polar residues" evidence="1">
    <location>
        <begin position="71"/>
        <end position="81"/>
    </location>
</feature>
<keyword evidence="2" id="KW-1133">Transmembrane helix</keyword>
<reference evidence="4" key="1">
    <citation type="journal article" date="2024" name="IScience">
        <title>Strigolactones Initiate the Formation of Haustorium-like Structures in Castilleja.</title>
        <authorList>
            <person name="Buerger M."/>
            <person name="Peterson D."/>
            <person name="Chory J."/>
        </authorList>
    </citation>
    <scope>NUCLEOTIDE SEQUENCE [LARGE SCALE GENOMIC DNA]</scope>
</reference>
<protein>
    <submittedName>
        <fullName evidence="3">Uncharacterized protein</fullName>
    </submittedName>
</protein>
<feature type="region of interest" description="Disordered" evidence="1">
    <location>
        <begin position="24"/>
        <end position="85"/>
    </location>
</feature>
<keyword evidence="2" id="KW-0812">Transmembrane</keyword>
<feature type="compositionally biased region" description="Basic and acidic residues" evidence="1">
    <location>
        <begin position="43"/>
        <end position="56"/>
    </location>
</feature>
<evidence type="ECO:0000256" key="1">
    <source>
        <dbReference type="SAM" id="MobiDB-lite"/>
    </source>
</evidence>
<proteinExistence type="predicted"/>
<gene>
    <name evidence="3" type="ORF">CASFOL_029486</name>
</gene>
<feature type="region of interest" description="Disordered" evidence="1">
    <location>
        <begin position="98"/>
        <end position="119"/>
    </location>
</feature>
<dbReference type="PANTHER" id="PTHR35490">
    <property type="entry name" value="BACTERIOPHAGE N4 ADSORPTION B PROTEIN"/>
    <property type="match status" value="1"/>
</dbReference>